<keyword evidence="5" id="KW-0560">Oxidoreductase</keyword>
<dbReference type="InterPro" id="IPR001128">
    <property type="entry name" value="Cyt_P450"/>
</dbReference>
<keyword evidence="4" id="KW-0479">Metal-binding</keyword>
<dbReference type="PANTHER" id="PTHR24279:SF123">
    <property type="entry name" value="CYTOCHROME P450 FAMILY 27 SUBFAMILY A MEMBER 1"/>
    <property type="match status" value="1"/>
</dbReference>
<keyword evidence="6" id="KW-0408">Iron</keyword>
<dbReference type="SUPFAM" id="SSF48264">
    <property type="entry name" value="Cytochrome P450"/>
    <property type="match status" value="1"/>
</dbReference>
<evidence type="ECO:0000256" key="6">
    <source>
        <dbReference type="ARBA" id="ARBA00023004"/>
    </source>
</evidence>
<accession>A0A444V2Q3</accession>
<comment type="cofactor">
    <cofactor evidence="1">
        <name>heme</name>
        <dbReference type="ChEBI" id="CHEBI:30413"/>
    </cofactor>
</comment>
<dbReference type="Proteomes" id="UP000289886">
    <property type="component" value="Unassembled WGS sequence"/>
</dbReference>
<dbReference type="GO" id="GO:0016705">
    <property type="term" value="F:oxidoreductase activity, acting on paired donors, with incorporation or reduction of molecular oxygen"/>
    <property type="evidence" value="ECO:0007669"/>
    <property type="project" value="InterPro"/>
</dbReference>
<evidence type="ECO:0000256" key="3">
    <source>
        <dbReference type="ARBA" id="ARBA00022617"/>
    </source>
</evidence>
<dbReference type="GO" id="GO:0004497">
    <property type="term" value="F:monooxygenase activity"/>
    <property type="evidence" value="ECO:0007669"/>
    <property type="project" value="UniProtKB-KW"/>
</dbReference>
<dbReference type="PRINTS" id="PR00385">
    <property type="entry name" value="P450"/>
</dbReference>
<evidence type="ECO:0000313" key="9">
    <source>
        <dbReference type="Proteomes" id="UP000289886"/>
    </source>
</evidence>
<dbReference type="InterPro" id="IPR036396">
    <property type="entry name" value="Cyt_P450_sf"/>
</dbReference>
<evidence type="ECO:0000313" key="8">
    <source>
        <dbReference type="EMBL" id="RXM94672.1"/>
    </source>
</evidence>
<comment type="similarity">
    <text evidence="2">Belongs to the cytochrome P450 family.</text>
</comment>
<dbReference type="GO" id="GO:0008203">
    <property type="term" value="P:cholesterol metabolic process"/>
    <property type="evidence" value="ECO:0007669"/>
    <property type="project" value="TreeGrafter"/>
</dbReference>
<name>A0A444V2Q3_ACIRT</name>
<dbReference type="GO" id="GO:0071375">
    <property type="term" value="P:cellular response to peptide hormone stimulus"/>
    <property type="evidence" value="ECO:0007669"/>
    <property type="project" value="TreeGrafter"/>
</dbReference>
<dbReference type="EMBL" id="SCEB01003108">
    <property type="protein sequence ID" value="RXM94672.1"/>
    <property type="molecule type" value="Genomic_DNA"/>
</dbReference>
<keyword evidence="3" id="KW-0349">Heme</keyword>
<dbReference type="InterPro" id="IPR002401">
    <property type="entry name" value="Cyt_P450_E_grp-I"/>
</dbReference>
<dbReference type="Gene3D" id="1.10.630.10">
    <property type="entry name" value="Cytochrome P450"/>
    <property type="match status" value="1"/>
</dbReference>
<evidence type="ECO:0000256" key="5">
    <source>
        <dbReference type="ARBA" id="ARBA00023002"/>
    </source>
</evidence>
<dbReference type="AlphaFoldDB" id="A0A444V2Q3"/>
<dbReference type="PRINTS" id="PR00463">
    <property type="entry name" value="EP450I"/>
</dbReference>
<organism evidence="8 9">
    <name type="scientific">Acipenser ruthenus</name>
    <name type="common">Sterlet sturgeon</name>
    <dbReference type="NCBI Taxonomy" id="7906"/>
    <lineage>
        <taxon>Eukaryota</taxon>
        <taxon>Metazoa</taxon>
        <taxon>Chordata</taxon>
        <taxon>Craniata</taxon>
        <taxon>Vertebrata</taxon>
        <taxon>Euteleostomi</taxon>
        <taxon>Actinopterygii</taxon>
        <taxon>Chondrostei</taxon>
        <taxon>Acipenseriformes</taxon>
        <taxon>Acipenseridae</taxon>
        <taxon>Acipenser</taxon>
    </lineage>
</organism>
<keyword evidence="9" id="KW-1185">Reference proteome</keyword>
<evidence type="ECO:0000256" key="4">
    <source>
        <dbReference type="ARBA" id="ARBA00022723"/>
    </source>
</evidence>
<dbReference type="GO" id="GO:0020037">
    <property type="term" value="F:heme binding"/>
    <property type="evidence" value="ECO:0007669"/>
    <property type="project" value="InterPro"/>
</dbReference>
<dbReference type="Pfam" id="PF00067">
    <property type="entry name" value="p450"/>
    <property type="match status" value="1"/>
</dbReference>
<dbReference type="PANTHER" id="PTHR24279">
    <property type="entry name" value="CYTOCHROME P450"/>
    <property type="match status" value="1"/>
</dbReference>
<evidence type="ECO:0000256" key="2">
    <source>
        <dbReference type="ARBA" id="ARBA00010617"/>
    </source>
</evidence>
<dbReference type="GO" id="GO:0005743">
    <property type="term" value="C:mitochondrial inner membrane"/>
    <property type="evidence" value="ECO:0007669"/>
    <property type="project" value="TreeGrafter"/>
</dbReference>
<sequence length="263" mass="30256">MLPLLYIQLPYQTGLFLFCSKGTEWYRIRSALNPKMLKLREVSAYAPVVNEVVTDLLHRIYRLREQSPDGTAVQNLAGELYKFGFEGISSILFDARLGCLDEEIPEDTQKFIRAVGDMLALSETVLFFPKWTRSILPYWKRFVSSWDDISDVAKMLIDRKVKEIHQKTEKGETVEGMYLTYLLSSNKLSLSDIYTSLTELLLGGVDTTSNTMSWTLYHLARAPAVQTRLYREIAEVCPGRRIPTAEHLSQMHYMKAVIKETLR</sequence>
<protein>
    <submittedName>
        <fullName evidence="8">Sterol 26-hydroxylase, mitochondrial</fullName>
    </submittedName>
</protein>
<dbReference type="InterPro" id="IPR050479">
    <property type="entry name" value="CYP11_CYP27_families"/>
</dbReference>
<reference evidence="8 9" key="1">
    <citation type="submission" date="2019-01" db="EMBL/GenBank/DDBJ databases">
        <title>Draft Genome and Complete Hox-Cluster Characterization of the Sterlet Sturgeon (Acipenser ruthenus).</title>
        <authorList>
            <person name="Wei Q."/>
        </authorList>
    </citation>
    <scope>NUCLEOTIDE SEQUENCE [LARGE SCALE GENOMIC DNA]</scope>
    <source>
        <strain evidence="8">WHYD16114868_AA</strain>
        <tissue evidence="8">Blood</tissue>
    </source>
</reference>
<evidence type="ECO:0000256" key="1">
    <source>
        <dbReference type="ARBA" id="ARBA00001971"/>
    </source>
</evidence>
<gene>
    <name evidence="8" type="ORF">EOD39_17733</name>
</gene>
<dbReference type="GO" id="GO:0034650">
    <property type="term" value="P:cortisol metabolic process"/>
    <property type="evidence" value="ECO:0007669"/>
    <property type="project" value="TreeGrafter"/>
</dbReference>
<proteinExistence type="inferred from homology"/>
<dbReference type="GO" id="GO:0006704">
    <property type="term" value="P:glucocorticoid biosynthetic process"/>
    <property type="evidence" value="ECO:0007669"/>
    <property type="project" value="TreeGrafter"/>
</dbReference>
<keyword evidence="7" id="KW-0503">Monooxygenase</keyword>
<dbReference type="GO" id="GO:0006700">
    <property type="term" value="P:C21-steroid hormone biosynthetic process"/>
    <property type="evidence" value="ECO:0007669"/>
    <property type="project" value="TreeGrafter"/>
</dbReference>
<evidence type="ECO:0000256" key="7">
    <source>
        <dbReference type="ARBA" id="ARBA00023033"/>
    </source>
</evidence>
<comment type="caution">
    <text evidence="8">The sequence shown here is derived from an EMBL/GenBank/DDBJ whole genome shotgun (WGS) entry which is preliminary data.</text>
</comment>
<dbReference type="GO" id="GO:0005506">
    <property type="term" value="F:iron ion binding"/>
    <property type="evidence" value="ECO:0007669"/>
    <property type="project" value="InterPro"/>
</dbReference>